<feature type="transmembrane region" description="Helical" evidence="21 22">
    <location>
        <begin position="144"/>
        <end position="161"/>
    </location>
</feature>
<dbReference type="InterPro" id="IPR030457">
    <property type="entry name" value="ELO_CS"/>
</dbReference>
<organism evidence="24 25">
    <name type="scientific">Oryzias latipes</name>
    <name type="common">Japanese rice fish</name>
    <name type="synonym">Japanese killifish</name>
    <dbReference type="NCBI Taxonomy" id="8090"/>
    <lineage>
        <taxon>Eukaryota</taxon>
        <taxon>Metazoa</taxon>
        <taxon>Chordata</taxon>
        <taxon>Craniata</taxon>
        <taxon>Vertebrata</taxon>
        <taxon>Euteleostomi</taxon>
        <taxon>Actinopterygii</taxon>
        <taxon>Neopterygii</taxon>
        <taxon>Teleostei</taxon>
        <taxon>Neoteleostei</taxon>
        <taxon>Acanthomorphata</taxon>
        <taxon>Ovalentaria</taxon>
        <taxon>Atherinomorphae</taxon>
        <taxon>Beloniformes</taxon>
        <taxon>Adrianichthyidae</taxon>
        <taxon>Oryziinae</taxon>
        <taxon>Oryzias</taxon>
    </lineage>
</organism>
<comment type="catalytic activity">
    <reaction evidence="13">
        <text>(6Z,9Z,12Z,15Z)-octadecatetraenoyl-CoA + malonyl-CoA + H(+) = 3-oxo-(8Z,11Z,14Z,17Z)-eicosatetraenoyl-CoA + CO2 + CoA</text>
        <dbReference type="Rhea" id="RHEA:35391"/>
        <dbReference type="ChEBI" id="CHEBI:15378"/>
        <dbReference type="ChEBI" id="CHEBI:16526"/>
        <dbReference type="ChEBI" id="CHEBI:57287"/>
        <dbReference type="ChEBI" id="CHEBI:57384"/>
        <dbReference type="ChEBI" id="CHEBI:71489"/>
        <dbReference type="ChEBI" id="CHEBI:71491"/>
    </reaction>
    <physiologicalReaction direction="left-to-right" evidence="13">
        <dbReference type="Rhea" id="RHEA:35392"/>
    </physiologicalReaction>
</comment>
<name>A0A3P9LLJ6_ORYLA</name>
<evidence type="ECO:0000256" key="21">
    <source>
        <dbReference type="HAMAP-Rule" id="MF_03205"/>
    </source>
</evidence>
<comment type="subcellular location">
    <subcellularLocation>
        <location evidence="21">Endoplasmic reticulum membrane</location>
        <topology evidence="21">Multi-pass membrane protein</topology>
    </subcellularLocation>
    <subcellularLocation>
        <location evidence="21">Cell projection</location>
        <location evidence="21">Dendrite</location>
    </subcellularLocation>
    <subcellularLocation>
        <location evidence="1">Membrane</location>
        <topology evidence="1">Multi-pass membrane protein</topology>
    </subcellularLocation>
    <text evidence="21">In Purkinje cells, the protein localizes to the soma and proximal portion of the dendritic tree.</text>
</comment>
<accession>A0A3P9LLJ6</accession>
<comment type="function">
    <text evidence="21">Catalyzes the first and rate-limiting reaction of the four reactions that constitute the long-chain fatty acids elongation cycle. This endoplasmic reticulum-bound enzymatic process allows the addition of 2 carbons to the chain of long- and very long-chain fatty acids (VLCFAs) per cycle. Condensing enzyme that acts specifically toward polyunsaturated acyl-CoA with the higher activity toward C18:3(n-6) acyl-CoA. May participate to the production of monounsaturated and of polyunsaturated VLCFAs of different chain lengths that are involved in multiple biological processes as precursors of membrane lipids and lipid mediators.</text>
</comment>
<comment type="pathway">
    <text evidence="21">Lipid metabolism; polyunsaturated fatty acid biosynthesis.</text>
</comment>
<dbReference type="GO" id="GO:0019367">
    <property type="term" value="P:fatty acid elongation, saturated fatty acid"/>
    <property type="evidence" value="ECO:0007669"/>
    <property type="project" value="InterPro"/>
</dbReference>
<evidence type="ECO:0000313" key="24">
    <source>
        <dbReference type="Ensembl" id="ENSORLP00020021601.1"/>
    </source>
</evidence>
<dbReference type="HAMAP" id="MF_03205">
    <property type="entry name" value="VLCF_elongase_5"/>
    <property type="match status" value="1"/>
</dbReference>
<comment type="caution">
    <text evidence="21">Lacks conserved residue(s) required for the propagation of feature annotation.</text>
</comment>
<dbReference type="InterPro" id="IPR033677">
    <property type="entry name" value="ELOVL5"/>
</dbReference>
<evidence type="ECO:0000256" key="19">
    <source>
        <dbReference type="ARBA" id="ARBA00049337"/>
    </source>
</evidence>
<gene>
    <name evidence="21" type="primary">ELOVL5</name>
</gene>
<reference evidence="24" key="4">
    <citation type="submission" date="2025-09" db="UniProtKB">
        <authorList>
            <consortium name="Ensembl"/>
        </authorList>
    </citation>
    <scope>IDENTIFICATION</scope>
    <source>
        <strain evidence="24">HNI</strain>
    </source>
</reference>
<dbReference type="GO" id="GO:0034625">
    <property type="term" value="P:fatty acid elongation, monounsaturated fatty acid"/>
    <property type="evidence" value="ECO:0007669"/>
    <property type="project" value="UniProtKB-UniRule"/>
</dbReference>
<evidence type="ECO:0000256" key="22">
    <source>
        <dbReference type="RuleBase" id="RU361115"/>
    </source>
</evidence>
<protein>
    <recommendedName>
        <fullName evidence="21">Elongation of very long chain fatty acids protein 5</fullName>
        <ecNumber evidence="21">2.3.1.199</ecNumber>
    </recommendedName>
    <alternativeName>
        <fullName evidence="21">3-keto acyl-CoA synthase ELOVL5</fullName>
    </alternativeName>
    <alternativeName>
        <fullName evidence="21">ELOVL fatty acid elongase 5</fullName>
        <shortName evidence="21">ELOVL FA elongase 5</shortName>
    </alternativeName>
    <alternativeName>
        <fullName evidence="21">Very long chain 3-ketoacyl-CoA synthase 5</fullName>
    </alternativeName>
    <alternativeName>
        <fullName evidence="21">Very long chain 3-oxoacyl-CoA synthase 5</fullName>
    </alternativeName>
</protein>
<feature type="transmembrane region" description="Helical" evidence="21 22">
    <location>
        <begin position="207"/>
        <end position="223"/>
    </location>
</feature>
<comment type="function">
    <text evidence="12">Catalyzes the first and rate-limiting reaction of the four reactions that constitute the long-chain fatty acids elongation cycle. This endoplasmic reticulum-bound enzymatic process allows the addition of 2 carbons to the chain of long- and very long-chain fatty acids (VLCFAs) per cycle. Condensing enzyme that acts specifically toward polyunsaturated acyl-CoA with the higher activity toward C18:3(n-6) acyl-CoA. May participate in the production of monounsaturated and of polyunsaturated VLCFAs of different chain lengths that are involved in multiple biological processes as precursors of membrane lipids and lipid mediators. In conditions where the essential linoleic and alpha linoleic fatty acids are lacking it is also involved in the synthesis of Mead acid from oleic acid.</text>
</comment>
<dbReference type="PANTHER" id="PTHR11157">
    <property type="entry name" value="FATTY ACID ACYL TRANSFERASE-RELATED"/>
    <property type="match status" value="1"/>
</dbReference>
<dbReference type="GO" id="GO:0035338">
    <property type="term" value="P:long-chain fatty-acyl-CoA biosynthetic process"/>
    <property type="evidence" value="ECO:0007669"/>
    <property type="project" value="UniProtKB-UniRule"/>
</dbReference>
<dbReference type="UniPathway" id="UPA00658"/>
<feature type="transmembrane region" description="Helical" evidence="21 22">
    <location>
        <begin position="65"/>
        <end position="84"/>
    </location>
</feature>
<comment type="catalytic activity">
    <reaction evidence="21 22">
        <text>a very-long-chain acyl-CoA + malonyl-CoA + H(+) = a very-long-chain 3-oxoacyl-CoA + CO2 + CoA</text>
        <dbReference type="Rhea" id="RHEA:32727"/>
        <dbReference type="ChEBI" id="CHEBI:15378"/>
        <dbReference type="ChEBI" id="CHEBI:16526"/>
        <dbReference type="ChEBI" id="CHEBI:57287"/>
        <dbReference type="ChEBI" id="CHEBI:57384"/>
        <dbReference type="ChEBI" id="CHEBI:90725"/>
        <dbReference type="ChEBI" id="CHEBI:90736"/>
        <dbReference type="EC" id="2.3.1.199"/>
    </reaction>
</comment>
<dbReference type="GO" id="GO:0034626">
    <property type="term" value="P:fatty acid elongation, polyunsaturated fatty acid"/>
    <property type="evidence" value="ECO:0007669"/>
    <property type="project" value="UniProtKB-UniRule"/>
</dbReference>
<evidence type="ECO:0000256" key="16">
    <source>
        <dbReference type="ARBA" id="ARBA00048633"/>
    </source>
</evidence>
<keyword evidence="3 21" id="KW-0808">Transferase</keyword>
<comment type="catalytic activity">
    <reaction evidence="18">
        <text>(11Z)-octadecenoyl-CoA + malonyl-CoA + H(+) = 3-oxo-(13Z)-eicosenoyl-CoA + CO2 + CoA</text>
        <dbReference type="Rhea" id="RHEA:39679"/>
        <dbReference type="ChEBI" id="CHEBI:15378"/>
        <dbReference type="ChEBI" id="CHEBI:16526"/>
        <dbReference type="ChEBI" id="CHEBI:57287"/>
        <dbReference type="ChEBI" id="CHEBI:57384"/>
        <dbReference type="ChEBI" id="CHEBI:75121"/>
        <dbReference type="ChEBI" id="CHEBI:76559"/>
    </reaction>
    <physiologicalReaction direction="left-to-right" evidence="18">
        <dbReference type="Rhea" id="RHEA:39680"/>
    </physiologicalReaction>
</comment>
<keyword evidence="10 21" id="KW-0275">Fatty acid biosynthesis</keyword>
<dbReference type="Ensembl" id="ENSORLT00020014163.1">
    <property type="protein sequence ID" value="ENSORLP00020021601.1"/>
    <property type="gene ID" value="ENSORLG00020001465.1"/>
</dbReference>
<evidence type="ECO:0000313" key="25">
    <source>
        <dbReference type="Proteomes" id="UP000265180"/>
    </source>
</evidence>
<evidence type="ECO:0000256" key="4">
    <source>
        <dbReference type="ARBA" id="ARBA00022692"/>
    </source>
</evidence>
<keyword evidence="5 21" id="KW-0256">Endoplasmic reticulum</keyword>
<evidence type="ECO:0000256" key="13">
    <source>
        <dbReference type="ARBA" id="ARBA00047856"/>
    </source>
</evidence>
<dbReference type="GO" id="GO:0009922">
    <property type="term" value="F:fatty acid elongase activity"/>
    <property type="evidence" value="ECO:0007669"/>
    <property type="project" value="UniProtKB-UniRule"/>
</dbReference>
<comment type="catalytic activity">
    <reaction evidence="16">
        <text>(5Z,8Z,11Z,14Z)-eicosatetraenoyl-CoA + malonyl-CoA + H(+) = (7Z,10Z,13Z,16Z)-3-oxodocosatetraenoyl-CoA + CO2 + CoA</text>
        <dbReference type="Rhea" id="RHEA:36475"/>
        <dbReference type="ChEBI" id="CHEBI:15378"/>
        <dbReference type="ChEBI" id="CHEBI:16526"/>
        <dbReference type="ChEBI" id="CHEBI:57287"/>
        <dbReference type="ChEBI" id="CHEBI:57368"/>
        <dbReference type="ChEBI" id="CHEBI:57384"/>
        <dbReference type="ChEBI" id="CHEBI:73852"/>
    </reaction>
    <physiologicalReaction direction="left-to-right" evidence="16">
        <dbReference type="Rhea" id="RHEA:36476"/>
    </physiologicalReaction>
</comment>
<dbReference type="PANTHER" id="PTHR11157:SF18">
    <property type="entry name" value="ELONGATION OF VERY LONG CHAIN FATTY ACIDS PROTEIN 5"/>
    <property type="match status" value="1"/>
</dbReference>
<keyword evidence="7 21" id="KW-1133">Transmembrane helix</keyword>
<proteinExistence type="inferred from homology"/>
<keyword evidence="11 21" id="KW-0966">Cell projection</keyword>
<feature type="region of interest" description="Disordered" evidence="23">
    <location>
        <begin position="265"/>
        <end position="299"/>
    </location>
</feature>
<dbReference type="PROSITE" id="PS01188">
    <property type="entry name" value="ELO"/>
    <property type="match status" value="1"/>
</dbReference>
<dbReference type="GO" id="GO:0042761">
    <property type="term" value="P:very long-chain fatty acid biosynthetic process"/>
    <property type="evidence" value="ECO:0007669"/>
    <property type="project" value="UniProtKB-UniRule"/>
</dbReference>
<evidence type="ECO:0000256" key="23">
    <source>
        <dbReference type="SAM" id="MobiDB-lite"/>
    </source>
</evidence>
<keyword evidence="8 21" id="KW-0443">Lipid metabolism</keyword>
<dbReference type="InterPro" id="IPR002076">
    <property type="entry name" value="ELO_fam"/>
</dbReference>
<evidence type="ECO:0000256" key="8">
    <source>
        <dbReference type="ARBA" id="ARBA00023098"/>
    </source>
</evidence>
<evidence type="ECO:0000256" key="18">
    <source>
        <dbReference type="ARBA" id="ARBA00048836"/>
    </source>
</evidence>
<evidence type="ECO:0000256" key="9">
    <source>
        <dbReference type="ARBA" id="ARBA00023136"/>
    </source>
</evidence>
<evidence type="ECO:0000256" key="10">
    <source>
        <dbReference type="ARBA" id="ARBA00023160"/>
    </source>
</evidence>
<keyword evidence="4 21" id="KW-0812">Transmembrane</keyword>
<evidence type="ECO:0000256" key="11">
    <source>
        <dbReference type="ARBA" id="ARBA00023273"/>
    </source>
</evidence>
<evidence type="ECO:0000256" key="14">
    <source>
        <dbReference type="ARBA" id="ARBA00048148"/>
    </source>
</evidence>
<comment type="similarity">
    <text evidence="21">Belongs to the ELO family. ELOVL5 subfamily.</text>
</comment>
<dbReference type="GO" id="GO:0030425">
    <property type="term" value="C:dendrite"/>
    <property type="evidence" value="ECO:0007669"/>
    <property type="project" value="UniProtKB-SubCell"/>
</dbReference>
<evidence type="ECO:0000256" key="17">
    <source>
        <dbReference type="ARBA" id="ARBA00048687"/>
    </source>
</evidence>
<evidence type="ECO:0000256" key="20">
    <source>
        <dbReference type="ARBA" id="ARBA00052042"/>
    </source>
</evidence>
<dbReference type="Pfam" id="PF01151">
    <property type="entry name" value="ELO"/>
    <property type="match status" value="1"/>
</dbReference>
<evidence type="ECO:0000256" key="6">
    <source>
        <dbReference type="ARBA" id="ARBA00022832"/>
    </source>
</evidence>
<sequence>MDSLNHKLNTYFESWLGPRDKRVQQMLLLDNYLPTFALTVMYLLIVWLGPKYMRHRQPYSCRGLMLLYNLGVTVLSVYMCYQLVSTFWTSGYNFYCQNTYSEPEADMKIINTLWWYYFSKLIEFADTFFFILRKNSHQITFLHVYHHASMLNIWWFVMNWIPCGHSYFGASLNSFVHVVMYSYYGLSSIPALRPYLWWKKYITQMQLIQFILTICQTACAAIWPCGFPIGWLTFQISYMGTFVLLFSNFYIQTYKKQQGSRQKEFKNGSSLSTNGHANGTPDLRVPERNRKKTKLDEFL</sequence>
<evidence type="ECO:0000256" key="12">
    <source>
        <dbReference type="ARBA" id="ARBA00045367"/>
    </source>
</evidence>
<dbReference type="AlphaFoldDB" id="A0A3P9LLJ6"/>
<comment type="catalytic activity">
    <reaction evidence="17">
        <text>(9Z,12Z)-octadecadienoyl-CoA + malonyl-CoA + H(+) = (11Z,14Z)-3-oxoicosa-11,14-dienoyl-CoA + CO2 + CoA</text>
        <dbReference type="Rhea" id="RHEA:36503"/>
        <dbReference type="ChEBI" id="CHEBI:15378"/>
        <dbReference type="ChEBI" id="CHEBI:16526"/>
        <dbReference type="ChEBI" id="CHEBI:57287"/>
        <dbReference type="ChEBI" id="CHEBI:57383"/>
        <dbReference type="ChEBI" id="CHEBI:57384"/>
        <dbReference type="ChEBI" id="CHEBI:74012"/>
    </reaction>
    <physiologicalReaction direction="left-to-right" evidence="17">
        <dbReference type="Rhea" id="RHEA:36504"/>
    </physiologicalReaction>
</comment>
<keyword evidence="9 21" id="KW-0472">Membrane</keyword>
<comment type="catalytic activity">
    <reaction evidence="14">
        <text>(9Z)-hexadecenoyl-CoA + malonyl-CoA + H(+) = 3-oxo-(11Z)-octadecenoyl-CoA + CO2 + CoA</text>
        <dbReference type="Rhea" id="RHEA:39675"/>
        <dbReference type="ChEBI" id="CHEBI:15378"/>
        <dbReference type="ChEBI" id="CHEBI:16526"/>
        <dbReference type="ChEBI" id="CHEBI:57287"/>
        <dbReference type="ChEBI" id="CHEBI:57384"/>
        <dbReference type="ChEBI" id="CHEBI:61540"/>
        <dbReference type="ChEBI" id="CHEBI:76555"/>
    </reaction>
    <physiologicalReaction direction="left-to-right" evidence="14">
        <dbReference type="Rhea" id="RHEA:39676"/>
    </physiologicalReaction>
</comment>
<dbReference type="EC" id="2.3.1.199" evidence="21"/>
<reference evidence="24" key="3">
    <citation type="submission" date="2025-08" db="UniProtKB">
        <authorList>
            <consortium name="Ensembl"/>
        </authorList>
    </citation>
    <scope>IDENTIFICATION</scope>
    <source>
        <strain evidence="24">HNI</strain>
    </source>
</reference>
<evidence type="ECO:0000256" key="3">
    <source>
        <dbReference type="ARBA" id="ARBA00022679"/>
    </source>
</evidence>
<feature type="compositionally biased region" description="Basic and acidic residues" evidence="23">
    <location>
        <begin position="284"/>
        <end position="299"/>
    </location>
</feature>
<evidence type="ECO:0000256" key="5">
    <source>
        <dbReference type="ARBA" id="ARBA00022824"/>
    </source>
</evidence>
<dbReference type="GO" id="GO:0006636">
    <property type="term" value="P:unsaturated fatty acid biosynthetic process"/>
    <property type="evidence" value="ECO:0007669"/>
    <property type="project" value="UniProtKB-UniRule"/>
</dbReference>
<evidence type="ECO:0000256" key="2">
    <source>
        <dbReference type="ARBA" id="ARBA00022516"/>
    </source>
</evidence>
<keyword evidence="2 21" id="KW-0444">Lipid biosynthesis</keyword>
<comment type="catalytic activity">
    <reaction evidence="20">
        <text>(9Z)-octadecenoyl-CoA + malonyl-CoA + H(+) = 3-oxo-(11Z)-eicosenoyl-CoA + CO2 + CoA</text>
        <dbReference type="Rhea" id="RHEA:36511"/>
        <dbReference type="ChEBI" id="CHEBI:15378"/>
        <dbReference type="ChEBI" id="CHEBI:16526"/>
        <dbReference type="ChEBI" id="CHEBI:57287"/>
        <dbReference type="ChEBI" id="CHEBI:57384"/>
        <dbReference type="ChEBI" id="CHEBI:57387"/>
        <dbReference type="ChEBI" id="CHEBI:74011"/>
    </reaction>
    <physiologicalReaction direction="left-to-right" evidence="20">
        <dbReference type="Rhea" id="RHEA:36512"/>
    </physiologicalReaction>
</comment>
<evidence type="ECO:0000256" key="15">
    <source>
        <dbReference type="ARBA" id="ARBA00048469"/>
    </source>
</evidence>
<dbReference type="Proteomes" id="UP000265180">
    <property type="component" value="Chromosome 15"/>
</dbReference>
<feature type="compositionally biased region" description="Polar residues" evidence="23">
    <location>
        <begin position="267"/>
        <end position="277"/>
    </location>
</feature>
<evidence type="ECO:0000256" key="7">
    <source>
        <dbReference type="ARBA" id="ARBA00022989"/>
    </source>
</evidence>
<reference evidence="24 25" key="2">
    <citation type="submission" date="2017-04" db="EMBL/GenBank/DDBJ databases">
        <title>CpG methylation of centromeres and impact of large insertions on vertebrate speciation.</title>
        <authorList>
            <person name="Ichikawa K."/>
            <person name="Yoshimura J."/>
            <person name="Morishita S."/>
        </authorList>
    </citation>
    <scope>NUCLEOTIDE SEQUENCE</scope>
    <source>
        <strain evidence="24 25">HNI</strain>
    </source>
</reference>
<evidence type="ECO:0000256" key="1">
    <source>
        <dbReference type="ARBA" id="ARBA00004141"/>
    </source>
</evidence>
<feature type="transmembrane region" description="Helical" evidence="21 22">
    <location>
        <begin position="229"/>
        <end position="251"/>
    </location>
</feature>
<dbReference type="GO" id="GO:0005789">
    <property type="term" value="C:endoplasmic reticulum membrane"/>
    <property type="evidence" value="ECO:0007669"/>
    <property type="project" value="UniProtKB-SubCell"/>
</dbReference>
<comment type="catalytic activity">
    <reaction evidence="15">
        <text>(9Z,12Z,15Z)-octadecatrienoyl-CoA + malonyl-CoA + H(+) = (11Z,14Z,17Z)-3-oxoeicosatrienoyl-CoA + CO2 + CoA</text>
        <dbReference type="Rhea" id="RHEA:36523"/>
        <dbReference type="ChEBI" id="CHEBI:15378"/>
        <dbReference type="ChEBI" id="CHEBI:16526"/>
        <dbReference type="ChEBI" id="CHEBI:57287"/>
        <dbReference type="ChEBI" id="CHEBI:57384"/>
        <dbReference type="ChEBI" id="CHEBI:74034"/>
        <dbReference type="ChEBI" id="CHEBI:74054"/>
    </reaction>
    <physiologicalReaction direction="left-to-right" evidence="15">
        <dbReference type="Rhea" id="RHEA:36524"/>
    </physiologicalReaction>
</comment>
<reference key="1">
    <citation type="journal article" date="2007" name="Nature">
        <title>The medaka draft genome and insights into vertebrate genome evolution.</title>
        <authorList>
            <person name="Kasahara M."/>
            <person name="Naruse K."/>
            <person name="Sasaki S."/>
            <person name="Nakatani Y."/>
            <person name="Qu W."/>
            <person name="Ahsan B."/>
            <person name="Yamada T."/>
            <person name="Nagayasu Y."/>
            <person name="Doi K."/>
            <person name="Kasai Y."/>
            <person name="Jindo T."/>
            <person name="Kobayashi D."/>
            <person name="Shimada A."/>
            <person name="Toyoda A."/>
            <person name="Kuroki Y."/>
            <person name="Fujiyama A."/>
            <person name="Sasaki T."/>
            <person name="Shimizu A."/>
            <person name="Asakawa S."/>
            <person name="Shimizu N."/>
            <person name="Hashimoto S."/>
            <person name="Yang J."/>
            <person name="Lee Y."/>
            <person name="Matsushima K."/>
            <person name="Sugano S."/>
            <person name="Sakaizumi M."/>
            <person name="Narita T."/>
            <person name="Ohishi K."/>
            <person name="Haga S."/>
            <person name="Ohta F."/>
            <person name="Nomoto H."/>
            <person name="Nogata K."/>
            <person name="Morishita T."/>
            <person name="Endo T."/>
            <person name="Shin-I T."/>
            <person name="Takeda H."/>
            <person name="Morishita S."/>
            <person name="Kohara Y."/>
        </authorList>
    </citation>
    <scope>NUCLEOTIDE SEQUENCE [LARGE SCALE GENOMIC DNA]</scope>
    <source>
        <strain>Hd-rR</strain>
    </source>
</reference>
<feature type="transmembrane region" description="Helical" evidence="21 22">
    <location>
        <begin position="114"/>
        <end position="132"/>
    </location>
</feature>
<keyword evidence="6 21" id="KW-0276">Fatty acid metabolism</keyword>
<feature type="transmembrane region" description="Helical" evidence="21 22">
    <location>
        <begin position="32"/>
        <end position="53"/>
    </location>
</feature>
<comment type="catalytic activity">
    <reaction evidence="19">
        <text>(6Z,9Z,12Z)-octadecatrienoyl-CoA + malonyl-CoA + H(+) = 3-oxo-(8Z,11Z,14Z)-eicosatrienoyl-CoA + CO2 + CoA</text>
        <dbReference type="Rhea" id="RHEA:35379"/>
        <dbReference type="ChEBI" id="CHEBI:15378"/>
        <dbReference type="ChEBI" id="CHEBI:16526"/>
        <dbReference type="ChEBI" id="CHEBI:57287"/>
        <dbReference type="ChEBI" id="CHEBI:57363"/>
        <dbReference type="ChEBI" id="CHEBI:57384"/>
        <dbReference type="ChEBI" id="CHEBI:71481"/>
    </reaction>
    <physiologicalReaction direction="left-to-right" evidence="19">
        <dbReference type="Rhea" id="RHEA:35380"/>
    </physiologicalReaction>
</comment>